<feature type="compositionally biased region" description="Low complexity" evidence="1">
    <location>
        <begin position="48"/>
        <end position="65"/>
    </location>
</feature>
<evidence type="ECO:0000313" key="4">
    <source>
        <dbReference type="Proteomes" id="UP000185151"/>
    </source>
</evidence>
<sequence length="128" mass="13436">MRRLARLTAVLASFTAFTATAQSPQSGAAHPDAASHTEARSQIEAMTPHPASGADHAAAASGVAAKPRDPYAVSSGKPLTNRQKLARFRNTHTDSTAAKNSDDPYQYNGWDSKAIYTSPASPDSTTAH</sequence>
<accession>A0A1N6KRK0</accession>
<dbReference type="Proteomes" id="UP000185151">
    <property type="component" value="Unassembled WGS sequence"/>
</dbReference>
<name>A0A1N6KRK0_9BURK</name>
<evidence type="ECO:0000256" key="2">
    <source>
        <dbReference type="SAM" id="SignalP"/>
    </source>
</evidence>
<reference evidence="3 4" key="1">
    <citation type="submission" date="2016-11" db="EMBL/GenBank/DDBJ databases">
        <authorList>
            <person name="Jaros S."/>
            <person name="Januszkiewicz K."/>
            <person name="Wedrychowicz H."/>
        </authorList>
    </citation>
    <scope>NUCLEOTIDE SEQUENCE [LARGE SCALE GENOMIC DNA]</scope>
    <source>
        <strain evidence="3 4">GAS95</strain>
    </source>
</reference>
<feature type="region of interest" description="Disordered" evidence="1">
    <location>
        <begin position="20"/>
        <end position="128"/>
    </location>
</feature>
<organism evidence="3 4">
    <name type="scientific">Paraburkholderia phenazinium</name>
    <dbReference type="NCBI Taxonomy" id="60549"/>
    <lineage>
        <taxon>Bacteria</taxon>
        <taxon>Pseudomonadati</taxon>
        <taxon>Pseudomonadota</taxon>
        <taxon>Betaproteobacteria</taxon>
        <taxon>Burkholderiales</taxon>
        <taxon>Burkholderiaceae</taxon>
        <taxon>Paraburkholderia</taxon>
    </lineage>
</organism>
<keyword evidence="2" id="KW-0732">Signal</keyword>
<feature type="chain" id="PRO_5013065731" description="Hydroxyquinol 1,2-dioxygenase" evidence="2">
    <location>
        <begin position="22"/>
        <end position="128"/>
    </location>
</feature>
<proteinExistence type="predicted"/>
<evidence type="ECO:0000256" key="1">
    <source>
        <dbReference type="SAM" id="MobiDB-lite"/>
    </source>
</evidence>
<dbReference type="EMBL" id="FSRU01000002">
    <property type="protein sequence ID" value="SIO59161.1"/>
    <property type="molecule type" value="Genomic_DNA"/>
</dbReference>
<evidence type="ECO:0008006" key="5">
    <source>
        <dbReference type="Google" id="ProtNLM"/>
    </source>
</evidence>
<dbReference type="OrthoDB" id="9894276at2"/>
<dbReference type="AlphaFoldDB" id="A0A1N6KRK0"/>
<protein>
    <recommendedName>
        <fullName evidence="5">Hydroxyquinol 1,2-dioxygenase</fullName>
    </recommendedName>
</protein>
<gene>
    <name evidence="3" type="ORF">SAMN05444165_4416</name>
</gene>
<keyword evidence="4" id="KW-1185">Reference proteome</keyword>
<dbReference type="RefSeq" id="WP_143788424.1">
    <property type="nucleotide sequence ID" value="NZ_FSRU01000002.1"/>
</dbReference>
<feature type="compositionally biased region" description="Polar residues" evidence="1">
    <location>
        <begin position="118"/>
        <end position="128"/>
    </location>
</feature>
<feature type="signal peptide" evidence="2">
    <location>
        <begin position="1"/>
        <end position="21"/>
    </location>
</feature>
<evidence type="ECO:0000313" key="3">
    <source>
        <dbReference type="EMBL" id="SIO59161.1"/>
    </source>
</evidence>